<sequence>MGIVTCGRPGRLSSSVGMACAGIVSGNTTTNCTMRRPFSKGFLYCGIPSPRIHLSDSCLIISPGRDVITKSLSSSVLTTFWKPQSASTSCKCIVIMRSSRERLNVGCSFSSNTITMSPGCRSGS</sequence>
<accession>A0A1L8D8W4</accession>
<reference evidence="1" key="1">
    <citation type="submission" date="2016-12" db="EMBL/GenBank/DDBJ databases">
        <title>An insight into the sialome and mialome of the sand fly, Nyssomyia neivai.</title>
        <authorList>
            <person name="Sebastian V."/>
            <person name="Goulart T.M."/>
            <person name="Oliveira W."/>
            <person name="Calvo E."/>
            <person name="Oliveira L.F."/>
            <person name="Pinto M.C."/>
            <person name="Rosselino A.M."/>
            <person name="Ribeiro J.M."/>
        </authorList>
    </citation>
    <scope>NUCLEOTIDE SEQUENCE</scope>
</reference>
<dbReference type="EMBL" id="GFDF01011314">
    <property type="protein sequence ID" value="JAV02770.1"/>
    <property type="molecule type" value="Transcribed_RNA"/>
</dbReference>
<protein>
    <submittedName>
        <fullName evidence="1">Uncharacterized protein</fullName>
    </submittedName>
</protein>
<proteinExistence type="predicted"/>
<evidence type="ECO:0000313" key="1">
    <source>
        <dbReference type="EMBL" id="JAV02770.1"/>
    </source>
</evidence>
<dbReference type="AlphaFoldDB" id="A0A1L8D8W4"/>
<name>A0A1L8D8W4_9DIPT</name>
<organism evidence="1">
    <name type="scientific">Nyssomyia neivai</name>
    <dbReference type="NCBI Taxonomy" id="330878"/>
    <lineage>
        <taxon>Eukaryota</taxon>
        <taxon>Metazoa</taxon>
        <taxon>Ecdysozoa</taxon>
        <taxon>Arthropoda</taxon>
        <taxon>Hexapoda</taxon>
        <taxon>Insecta</taxon>
        <taxon>Pterygota</taxon>
        <taxon>Neoptera</taxon>
        <taxon>Endopterygota</taxon>
        <taxon>Diptera</taxon>
        <taxon>Nematocera</taxon>
        <taxon>Psychodoidea</taxon>
        <taxon>Psychodidae</taxon>
        <taxon>Nyssomyia</taxon>
    </lineage>
</organism>